<sequence length="86" mass="9875">MNTSQAIQRMFIRFVIGWLTEEGDVQIEILSPLHSETISLYITAGDWARAQAVAWTMAEGKLMGSALQPMRRRRRRCDRAGILMHE</sequence>
<evidence type="ECO:0000313" key="2">
    <source>
        <dbReference type="Proteomes" id="UP000054549"/>
    </source>
</evidence>
<evidence type="ECO:0000313" key="1">
    <source>
        <dbReference type="EMBL" id="KIL66158.1"/>
    </source>
</evidence>
<dbReference type="Proteomes" id="UP000054549">
    <property type="component" value="Unassembled WGS sequence"/>
</dbReference>
<dbReference type="HOGENOM" id="CLU_2497404_0_0_1"/>
<dbReference type="AlphaFoldDB" id="A0A0C2XBF4"/>
<name>A0A0C2XBF4_AMAMK</name>
<protein>
    <submittedName>
        <fullName evidence="1">Uncharacterized protein</fullName>
    </submittedName>
</protein>
<gene>
    <name evidence="1" type="ORF">M378DRAFT_10428</name>
</gene>
<accession>A0A0C2XBF4</accession>
<dbReference type="InParanoid" id="A0A0C2XBF4"/>
<reference evidence="1 2" key="1">
    <citation type="submission" date="2014-04" db="EMBL/GenBank/DDBJ databases">
        <title>Evolutionary Origins and Diversification of the Mycorrhizal Mutualists.</title>
        <authorList>
            <consortium name="DOE Joint Genome Institute"/>
            <consortium name="Mycorrhizal Genomics Consortium"/>
            <person name="Kohler A."/>
            <person name="Kuo A."/>
            <person name="Nagy L.G."/>
            <person name="Floudas D."/>
            <person name="Copeland A."/>
            <person name="Barry K.W."/>
            <person name="Cichocki N."/>
            <person name="Veneault-Fourrey C."/>
            <person name="LaButti K."/>
            <person name="Lindquist E.A."/>
            <person name="Lipzen A."/>
            <person name="Lundell T."/>
            <person name="Morin E."/>
            <person name="Murat C."/>
            <person name="Riley R."/>
            <person name="Ohm R."/>
            <person name="Sun H."/>
            <person name="Tunlid A."/>
            <person name="Henrissat B."/>
            <person name="Grigoriev I.V."/>
            <person name="Hibbett D.S."/>
            <person name="Martin F."/>
        </authorList>
    </citation>
    <scope>NUCLEOTIDE SEQUENCE [LARGE SCALE GENOMIC DNA]</scope>
    <source>
        <strain evidence="1 2">Koide BX008</strain>
    </source>
</reference>
<dbReference type="EMBL" id="KN818238">
    <property type="protein sequence ID" value="KIL66158.1"/>
    <property type="molecule type" value="Genomic_DNA"/>
</dbReference>
<proteinExistence type="predicted"/>
<organism evidence="1 2">
    <name type="scientific">Amanita muscaria (strain Koide BX008)</name>
    <dbReference type="NCBI Taxonomy" id="946122"/>
    <lineage>
        <taxon>Eukaryota</taxon>
        <taxon>Fungi</taxon>
        <taxon>Dikarya</taxon>
        <taxon>Basidiomycota</taxon>
        <taxon>Agaricomycotina</taxon>
        <taxon>Agaricomycetes</taxon>
        <taxon>Agaricomycetidae</taxon>
        <taxon>Agaricales</taxon>
        <taxon>Pluteineae</taxon>
        <taxon>Amanitaceae</taxon>
        <taxon>Amanita</taxon>
    </lineage>
</organism>
<keyword evidence="2" id="KW-1185">Reference proteome</keyword>